<evidence type="ECO:0000259" key="3">
    <source>
        <dbReference type="Pfam" id="PF08450"/>
    </source>
</evidence>
<feature type="active site" description="Proton donor/acceptor" evidence="1">
    <location>
        <position position="226"/>
    </location>
</feature>
<keyword evidence="2" id="KW-0862">Zinc</keyword>
<reference evidence="4 5" key="1">
    <citation type="submission" date="2016-12" db="EMBL/GenBank/DDBJ databases">
        <title>Izhakiella australiana sp. nov. of genus Izhakiella isolated from Australian desert.</title>
        <authorList>
            <person name="Ji M."/>
        </authorList>
    </citation>
    <scope>NUCLEOTIDE SEQUENCE [LARGE SCALE GENOMIC DNA]</scope>
    <source>
        <strain evidence="4 5">D4N98</strain>
    </source>
</reference>
<dbReference type="AlphaFoldDB" id="A0A1S8YRQ2"/>
<dbReference type="RefSeq" id="WP_078000778.1">
    <property type="nucleotide sequence ID" value="NZ_MRUL01000001.1"/>
</dbReference>
<evidence type="ECO:0000256" key="2">
    <source>
        <dbReference type="PIRSR" id="PIRSR605511-2"/>
    </source>
</evidence>
<feature type="binding site" evidence="2">
    <location>
        <position position="178"/>
    </location>
    <ligand>
        <name>a divalent metal cation</name>
        <dbReference type="ChEBI" id="CHEBI:60240"/>
    </ligand>
</feature>
<dbReference type="Pfam" id="PF08450">
    <property type="entry name" value="SGL"/>
    <property type="match status" value="1"/>
</dbReference>
<gene>
    <name evidence="4" type="ORF">BTJ39_00895</name>
</gene>
<feature type="binding site" evidence="2">
    <location>
        <position position="131"/>
    </location>
    <ligand>
        <name>substrate</name>
    </ligand>
</feature>
<feature type="binding site" evidence="2">
    <location>
        <position position="46"/>
    </location>
    <ligand>
        <name>a divalent metal cation</name>
        <dbReference type="ChEBI" id="CHEBI:60240"/>
    </ligand>
</feature>
<keyword evidence="2" id="KW-0479">Metal-binding</keyword>
<dbReference type="SUPFAM" id="SSF63829">
    <property type="entry name" value="Calcium-dependent phosphotriesterase"/>
    <property type="match status" value="1"/>
</dbReference>
<dbReference type="InterPro" id="IPR013658">
    <property type="entry name" value="SGL"/>
</dbReference>
<dbReference type="OrthoDB" id="241638at2"/>
<dbReference type="PANTHER" id="PTHR47572:SF5">
    <property type="entry name" value="BLR2277 PROTEIN"/>
    <property type="match status" value="1"/>
</dbReference>
<evidence type="ECO:0000313" key="4">
    <source>
        <dbReference type="EMBL" id="OON41754.1"/>
    </source>
</evidence>
<feature type="binding site" evidence="2">
    <location>
        <position position="226"/>
    </location>
    <ligand>
        <name>a divalent metal cation</name>
        <dbReference type="ChEBI" id="CHEBI:60240"/>
    </ligand>
</feature>
<protein>
    <submittedName>
        <fullName evidence="4">Gluconolactonase</fullName>
    </submittedName>
</protein>
<dbReference type="EMBL" id="MRUL01000001">
    <property type="protein sequence ID" value="OON41754.1"/>
    <property type="molecule type" value="Genomic_DNA"/>
</dbReference>
<name>A0A1S8YRQ2_9GAMM</name>
<comment type="cofactor">
    <cofactor evidence="2">
        <name>Zn(2+)</name>
        <dbReference type="ChEBI" id="CHEBI:29105"/>
    </cofactor>
    <text evidence="2">Binds 1 divalent metal cation per subunit.</text>
</comment>
<sequence length="310" mass="33822">MMFLTSPEGREAEVFTRLPDAFRQPDPTNAWALANRGGHAVDSFLEGPVWHPSGCLYVTDIPYGRIFRVDMEGEWQLVAQYDGEPNGMKLIDSDTLLIADYRHGLIRLSLTDGSLRPWLTRRNSESFRGLNDLTLDSRGNLYFTDQGQTGLHDPSGRVYRLAPDGRLDVLLANCPSPNGLVLSPDEKLLYVAMTRGNCIWRVPLQADGSVSKVGQFFTSHGPSGPDGLAINASGELLIANPGLGRVWLLNDLAEPTTILISPLGRSTTNLCFGGALHNQLFITESVSGTILRSSLPTPGAELPYLTTPAF</sequence>
<proteinExistence type="predicted"/>
<dbReference type="InterPro" id="IPR005511">
    <property type="entry name" value="SMP-30"/>
</dbReference>
<evidence type="ECO:0000313" key="5">
    <source>
        <dbReference type="Proteomes" id="UP000190667"/>
    </source>
</evidence>
<dbReference type="STRING" id="1926881.BTJ39_00895"/>
<feature type="domain" description="SMP-30/Gluconolactonase/LRE-like region" evidence="3">
    <location>
        <begin position="46"/>
        <end position="284"/>
    </location>
</feature>
<dbReference type="PANTHER" id="PTHR47572">
    <property type="entry name" value="LIPOPROTEIN-RELATED"/>
    <property type="match status" value="1"/>
</dbReference>
<keyword evidence="5" id="KW-1185">Reference proteome</keyword>
<dbReference type="PRINTS" id="PR01790">
    <property type="entry name" value="SMP30FAMILY"/>
</dbReference>
<dbReference type="InterPro" id="IPR011042">
    <property type="entry name" value="6-blade_b-propeller_TolB-like"/>
</dbReference>
<dbReference type="Proteomes" id="UP000190667">
    <property type="component" value="Unassembled WGS sequence"/>
</dbReference>
<comment type="caution">
    <text evidence="4">The sequence shown here is derived from an EMBL/GenBank/DDBJ whole genome shotgun (WGS) entry which is preliminary data.</text>
</comment>
<dbReference type="Gene3D" id="2.120.10.30">
    <property type="entry name" value="TolB, C-terminal domain"/>
    <property type="match status" value="1"/>
</dbReference>
<dbReference type="GO" id="GO:0046872">
    <property type="term" value="F:metal ion binding"/>
    <property type="evidence" value="ECO:0007669"/>
    <property type="project" value="UniProtKB-KW"/>
</dbReference>
<evidence type="ECO:0000256" key="1">
    <source>
        <dbReference type="PIRSR" id="PIRSR605511-1"/>
    </source>
</evidence>
<accession>A0A1S8YRQ2</accession>
<organism evidence="4 5">
    <name type="scientific">Izhakiella australiensis</name>
    <dbReference type="NCBI Taxonomy" id="1926881"/>
    <lineage>
        <taxon>Bacteria</taxon>
        <taxon>Pseudomonadati</taxon>
        <taxon>Pseudomonadota</taxon>
        <taxon>Gammaproteobacteria</taxon>
        <taxon>Enterobacterales</taxon>
        <taxon>Erwiniaceae</taxon>
        <taxon>Izhakiella</taxon>
    </lineage>
</organism>
<dbReference type="InterPro" id="IPR051262">
    <property type="entry name" value="SMP-30/CGR1_Lactonase"/>
</dbReference>